<dbReference type="PANTHER" id="PTHR13000">
    <property type="entry name" value="NUCLEOPORIN P54"/>
    <property type="match status" value="1"/>
</dbReference>
<feature type="region of interest" description="Disordered" evidence="4">
    <location>
        <begin position="28"/>
        <end position="52"/>
    </location>
</feature>
<evidence type="ECO:0000313" key="7">
    <source>
        <dbReference type="Proteomes" id="UP000053766"/>
    </source>
</evidence>
<evidence type="ECO:0000313" key="6">
    <source>
        <dbReference type="EMBL" id="KJH45975.1"/>
    </source>
</evidence>
<feature type="domain" description="Nucleoporin Nup54 alpha-helical" evidence="5">
    <location>
        <begin position="330"/>
        <end position="465"/>
    </location>
</feature>
<dbReference type="Proteomes" id="UP000053766">
    <property type="component" value="Unassembled WGS sequence"/>
</dbReference>
<evidence type="ECO:0000256" key="1">
    <source>
        <dbReference type="ARBA" id="ARBA00004123"/>
    </source>
</evidence>
<feature type="region of interest" description="Disordered" evidence="4">
    <location>
        <begin position="868"/>
        <end position="891"/>
    </location>
</feature>
<dbReference type="OrthoDB" id="6162375at2759"/>
<sequence>MSLFGNKPLFGSTTAASTSSGISFVSSTTTTSGPSLFGTSTTTSSSKPLFGSVPQSGTTSSLFGTGVTTSGSLFGAKTTTTTSAGNLFGSTTTGGLFSKPTSGFGSSGGTGLFGSKPVTGGLFGSVGSTQPAVETKQTFQGILQDSDALVRSLTKVELFGDERDEMIAKLNQLAAAAGVGCGYYKDGQQPVQYHQDGPFHRIKAIGYNRTSEYTDSDGIVALIIKAPFSECHTSEQKQRVVDALFVILGSKPSIHAHIESVRALPDNCTELCIYVTEKFRGRIPSRELSQYLNQGPQKQQLETQLKVDKERIISRVQMEKQQKALYLKDPPTGFDTSLWAQAVRENPDPERLVPYPIRGFEQLRTRQKIQIENVRAENAVVDAMKTRISRIEANVSAFAVEFARRKVLQKQLSHRLLRILSMQLMSQRYTQGFDVREESMHSALESINARLNAPHQIKSRITEAFETLRVNDSTLRSSVSEDSCFISEADALNLKKYLDRCQDGLESLVSVLNSNLEEIQLLATSKGRRIVFVDSDDDEGKHASTSKLTTTQVKLFEDSSGGSDEDSLINFTSRHEGKKGEKLMKMEASFNFDSRFKLDDRFASSGNDDSDDEMLLERAKNLEVLSKVLGSSIKRNKKENKYFHKSANGHETIRPFTRFNPSNKDHVSWLKHIENSADIERNEELSAQETFLNNKCNEKANEIFSEIQPELVKEVRIPIILSLNHTFSFKLKTYSENSCDAANDAPFSFFAMVGRPTTEEYVNSKNNSDSSFPVKNPGEITKTDVDIGNGVLPETSATCHEQTINIVKTKFFVTGEEPHLRSLVNNFRRTQSLEKVISRWGNHRDIFSKNYKHLRKISLRETKRNLLHGDNLTPNVKKKCTSQEKQKSLEE</sequence>
<dbReference type="STRING" id="29172.A0A0D8XN55"/>
<reference evidence="7" key="2">
    <citation type="journal article" date="2016" name="Sci. Rep.">
        <title>Dictyocaulus viviparus genome, variome and transcriptome elucidate lungworm biology and support future intervention.</title>
        <authorList>
            <person name="McNulty S.N."/>
            <person name="Strube C."/>
            <person name="Rosa B.A."/>
            <person name="Martin J.C."/>
            <person name="Tyagi R."/>
            <person name="Choi Y.J."/>
            <person name="Wang Q."/>
            <person name="Hallsworth Pepin K."/>
            <person name="Zhang X."/>
            <person name="Ozersky P."/>
            <person name="Wilson R.K."/>
            <person name="Sternberg P.W."/>
            <person name="Gasser R.B."/>
            <person name="Mitreva M."/>
        </authorList>
    </citation>
    <scope>NUCLEOTIDE SEQUENCE [LARGE SCALE GENOMIC DNA]</scope>
    <source>
        <strain evidence="7">HannoverDv2000</strain>
    </source>
</reference>
<evidence type="ECO:0000256" key="3">
    <source>
        <dbReference type="ARBA" id="ARBA00023242"/>
    </source>
</evidence>
<dbReference type="GO" id="GO:0006607">
    <property type="term" value="P:NLS-bearing protein import into nucleus"/>
    <property type="evidence" value="ECO:0007669"/>
    <property type="project" value="TreeGrafter"/>
</dbReference>
<evidence type="ECO:0000256" key="4">
    <source>
        <dbReference type="SAM" id="MobiDB-lite"/>
    </source>
</evidence>
<dbReference type="GO" id="GO:0044613">
    <property type="term" value="C:nuclear pore central transport channel"/>
    <property type="evidence" value="ECO:0007669"/>
    <property type="project" value="TreeGrafter"/>
</dbReference>
<keyword evidence="2" id="KW-0813">Transport</keyword>
<keyword evidence="7" id="KW-1185">Reference proteome</keyword>
<gene>
    <name evidence="6" type="ORF">DICVIV_07983</name>
</gene>
<dbReference type="InterPro" id="IPR024864">
    <property type="entry name" value="Nup54/Nup57/Nup44"/>
</dbReference>
<evidence type="ECO:0000259" key="5">
    <source>
        <dbReference type="Pfam" id="PF13874"/>
    </source>
</evidence>
<dbReference type="PANTHER" id="PTHR13000:SF0">
    <property type="entry name" value="NUCLEOPORIN P54"/>
    <property type="match status" value="1"/>
</dbReference>
<dbReference type="Pfam" id="PF13874">
    <property type="entry name" value="Nup54"/>
    <property type="match status" value="1"/>
</dbReference>
<dbReference type="AlphaFoldDB" id="A0A0D8XN55"/>
<dbReference type="InterPro" id="IPR025574">
    <property type="entry name" value="Nucleoporin_FG_rpt"/>
</dbReference>
<organism evidence="6 7">
    <name type="scientific">Dictyocaulus viviparus</name>
    <name type="common">Bovine lungworm</name>
    <dbReference type="NCBI Taxonomy" id="29172"/>
    <lineage>
        <taxon>Eukaryota</taxon>
        <taxon>Metazoa</taxon>
        <taxon>Ecdysozoa</taxon>
        <taxon>Nematoda</taxon>
        <taxon>Chromadorea</taxon>
        <taxon>Rhabditida</taxon>
        <taxon>Rhabditina</taxon>
        <taxon>Rhabditomorpha</taxon>
        <taxon>Strongyloidea</taxon>
        <taxon>Metastrongylidae</taxon>
        <taxon>Dictyocaulus</taxon>
    </lineage>
</organism>
<feature type="compositionally biased region" description="Low complexity" evidence="4">
    <location>
        <begin position="28"/>
        <end position="46"/>
    </location>
</feature>
<dbReference type="Pfam" id="PF13634">
    <property type="entry name" value="Nucleoporin_FG"/>
    <property type="match status" value="1"/>
</dbReference>
<comment type="subcellular location">
    <subcellularLocation>
        <location evidence="1">Nucleus</location>
    </subcellularLocation>
</comment>
<accession>A0A0D8XN55</accession>
<dbReference type="InterPro" id="IPR025712">
    <property type="entry name" value="Nup54_alpha-helical_dom"/>
</dbReference>
<keyword evidence="3" id="KW-0539">Nucleus</keyword>
<dbReference type="EMBL" id="KN716376">
    <property type="protein sequence ID" value="KJH45975.1"/>
    <property type="molecule type" value="Genomic_DNA"/>
</dbReference>
<name>A0A0D8XN55_DICVI</name>
<proteinExistence type="predicted"/>
<feature type="compositionally biased region" description="Basic and acidic residues" evidence="4">
    <location>
        <begin position="881"/>
        <end position="891"/>
    </location>
</feature>
<dbReference type="GO" id="GO:0006999">
    <property type="term" value="P:nuclear pore organization"/>
    <property type="evidence" value="ECO:0007669"/>
    <property type="project" value="TreeGrafter"/>
</dbReference>
<protein>
    <recommendedName>
        <fullName evidence="5">Nucleoporin Nup54 alpha-helical domain-containing protein</fullName>
    </recommendedName>
</protein>
<dbReference type="GO" id="GO:0017056">
    <property type="term" value="F:structural constituent of nuclear pore"/>
    <property type="evidence" value="ECO:0007669"/>
    <property type="project" value="TreeGrafter"/>
</dbReference>
<reference evidence="6 7" key="1">
    <citation type="submission" date="2013-11" db="EMBL/GenBank/DDBJ databases">
        <title>Draft genome of the bovine lungworm Dictyocaulus viviparus.</title>
        <authorList>
            <person name="Mitreva M."/>
        </authorList>
    </citation>
    <scope>NUCLEOTIDE SEQUENCE [LARGE SCALE GENOMIC DNA]</scope>
    <source>
        <strain evidence="6 7">HannoverDv2000</strain>
    </source>
</reference>
<evidence type="ECO:0000256" key="2">
    <source>
        <dbReference type="ARBA" id="ARBA00022448"/>
    </source>
</evidence>
<dbReference type="GO" id="GO:0036228">
    <property type="term" value="P:protein localization to nuclear inner membrane"/>
    <property type="evidence" value="ECO:0007669"/>
    <property type="project" value="TreeGrafter"/>
</dbReference>